<feature type="transmembrane region" description="Helical" evidence="1">
    <location>
        <begin position="116"/>
        <end position="136"/>
    </location>
</feature>
<feature type="transmembrane region" description="Helical" evidence="1">
    <location>
        <begin position="88"/>
        <end position="110"/>
    </location>
</feature>
<feature type="transmembrane region" description="Helical" evidence="1">
    <location>
        <begin position="53"/>
        <end position="76"/>
    </location>
</feature>
<organism evidence="2 3">
    <name type="scientific">Eubacterium aggregans</name>
    <dbReference type="NCBI Taxonomy" id="81409"/>
    <lineage>
        <taxon>Bacteria</taxon>
        <taxon>Bacillati</taxon>
        <taxon>Bacillota</taxon>
        <taxon>Clostridia</taxon>
        <taxon>Eubacteriales</taxon>
        <taxon>Eubacteriaceae</taxon>
        <taxon>Eubacterium</taxon>
    </lineage>
</organism>
<dbReference type="Proteomes" id="UP000199394">
    <property type="component" value="Unassembled WGS sequence"/>
</dbReference>
<keyword evidence="1" id="KW-0812">Transmembrane</keyword>
<keyword evidence="1" id="KW-1133">Transmembrane helix</keyword>
<gene>
    <name evidence="2" type="ORF">SAMN04515656_11814</name>
</gene>
<feature type="transmembrane region" description="Helical" evidence="1">
    <location>
        <begin position="12"/>
        <end position="33"/>
    </location>
</feature>
<proteinExistence type="predicted"/>
<dbReference type="RefSeq" id="WP_090308403.1">
    <property type="nucleotide sequence ID" value="NZ_FNRK01000018.1"/>
</dbReference>
<protein>
    <submittedName>
        <fullName evidence="2">Uncharacterized protein</fullName>
    </submittedName>
</protein>
<dbReference type="AlphaFoldDB" id="A0A1H4CV45"/>
<name>A0A1H4CV45_9FIRM</name>
<evidence type="ECO:0000313" key="2">
    <source>
        <dbReference type="EMBL" id="SEA64214.1"/>
    </source>
</evidence>
<evidence type="ECO:0000256" key="1">
    <source>
        <dbReference type="SAM" id="Phobius"/>
    </source>
</evidence>
<dbReference type="EMBL" id="FNRK01000018">
    <property type="protein sequence ID" value="SEA64214.1"/>
    <property type="molecule type" value="Genomic_DNA"/>
</dbReference>
<accession>A0A1H4CV45</accession>
<reference evidence="2 3" key="1">
    <citation type="submission" date="2016-10" db="EMBL/GenBank/DDBJ databases">
        <authorList>
            <person name="de Groot N.N."/>
        </authorList>
    </citation>
    <scope>NUCLEOTIDE SEQUENCE [LARGE SCALE GENOMIC DNA]</scope>
    <source>
        <strain evidence="2 3">SR12</strain>
    </source>
</reference>
<sequence length="139" mass="16075">MERTYYDKNKPILPYLQITLTPYLVLGLCLYLVNYIRFTLANVSFSYEHTFLAFILILASYLISGILLATLAHSFAQIRHQKTARIIVLCNLALLVFSYIISFFGVPFFFNIDDYFMWAFLLIGFYGTLAVQAFVVKNP</sequence>
<keyword evidence="3" id="KW-1185">Reference proteome</keyword>
<keyword evidence="1" id="KW-0472">Membrane</keyword>
<evidence type="ECO:0000313" key="3">
    <source>
        <dbReference type="Proteomes" id="UP000199394"/>
    </source>
</evidence>